<evidence type="ECO:0000256" key="2">
    <source>
        <dbReference type="ARBA" id="ARBA00022485"/>
    </source>
</evidence>
<comment type="cofactor">
    <cofactor evidence="1">
        <name>[4Fe-4S] cluster</name>
        <dbReference type="ChEBI" id="CHEBI:49883"/>
    </cofactor>
</comment>
<dbReference type="NCBIfam" id="TIGR00089">
    <property type="entry name" value="MiaB/RimO family radical SAM methylthiotransferase"/>
    <property type="match status" value="1"/>
</dbReference>
<keyword evidence="3 10" id="KW-0808">Transferase</keyword>
<dbReference type="Pfam" id="PF04055">
    <property type="entry name" value="Radical_SAM"/>
    <property type="match status" value="1"/>
</dbReference>
<evidence type="ECO:0000256" key="1">
    <source>
        <dbReference type="ARBA" id="ARBA00001966"/>
    </source>
</evidence>
<keyword evidence="2" id="KW-0004">4Fe-4S</keyword>
<dbReference type="GO" id="GO:0051539">
    <property type="term" value="F:4 iron, 4 sulfur cluster binding"/>
    <property type="evidence" value="ECO:0007669"/>
    <property type="project" value="UniProtKB-KW"/>
</dbReference>
<dbReference type="FunFam" id="3.80.30.20:FF:000001">
    <property type="entry name" value="tRNA-2-methylthio-N(6)-dimethylallyladenosine synthase 2"/>
    <property type="match status" value="1"/>
</dbReference>
<evidence type="ECO:0000256" key="6">
    <source>
        <dbReference type="ARBA" id="ARBA00023004"/>
    </source>
</evidence>
<dbReference type="SMART" id="SM00729">
    <property type="entry name" value="Elp3"/>
    <property type="match status" value="1"/>
</dbReference>
<keyword evidence="4" id="KW-0949">S-adenosyl-L-methionine</keyword>
<dbReference type="PANTHER" id="PTHR43020">
    <property type="entry name" value="CDK5 REGULATORY SUBUNIT-ASSOCIATED PROTEIN 1"/>
    <property type="match status" value="1"/>
</dbReference>
<dbReference type="SUPFAM" id="SSF102114">
    <property type="entry name" value="Radical SAM enzymes"/>
    <property type="match status" value="1"/>
</dbReference>
<dbReference type="InterPro" id="IPR007197">
    <property type="entry name" value="rSAM"/>
</dbReference>
<evidence type="ECO:0000256" key="4">
    <source>
        <dbReference type="ARBA" id="ARBA00022691"/>
    </source>
</evidence>
<dbReference type="AlphaFoldDB" id="A0A554LKN7"/>
<dbReference type="InterPro" id="IPR058240">
    <property type="entry name" value="rSAM_sf"/>
</dbReference>
<sequence length="399" mass="46634">MKPSKSSFGIFCLGCPQNEYDAKKISRELIKLGLKNTLIQDAKNIIVLSCSVRQSAVDRIWGKLNLWTKDSKRIFILGCVLPIDQKRFRQKYPELRIYQTEVFIRQIPKLFKTSPKIPPFTKCTSLGKDFENKRRYVKYPENHGYVPIQTGCDNFCAYCAVPYTRGREKSRPSCQIIQEIKSLIKQKKNYITLLGQNVNSYGLSKKEKMQNIKAVQNLIKDKNLLFEEQKKIIENTTPKFAELLWEIEKIKDLKKLDFLSPNPQDMTQDVINWMAQTKIFSKKINLPLQSGSDKILKKMNRRYSAAQYLKLARKIKKAVPDIDLTTDIIVGFPGETQADFEKTFKLCQKIGFRQIYIGKYSARPATVAQKFFKDNVSWEEKKRRWERLNELVKNQFPTR</sequence>
<dbReference type="PROSITE" id="PS51918">
    <property type="entry name" value="RADICAL_SAM"/>
    <property type="match status" value="1"/>
</dbReference>
<dbReference type="InterPro" id="IPR023404">
    <property type="entry name" value="rSAM_horseshoe"/>
</dbReference>
<dbReference type="SFLD" id="SFLDS00029">
    <property type="entry name" value="Radical_SAM"/>
    <property type="match status" value="1"/>
</dbReference>
<dbReference type="PROSITE" id="PS01278">
    <property type="entry name" value="MTTASE_RADICAL"/>
    <property type="match status" value="1"/>
</dbReference>
<dbReference type="InterPro" id="IPR005839">
    <property type="entry name" value="Methylthiotransferase"/>
</dbReference>
<evidence type="ECO:0000256" key="7">
    <source>
        <dbReference type="ARBA" id="ARBA00023014"/>
    </source>
</evidence>
<dbReference type="InterPro" id="IPR020612">
    <property type="entry name" value="Methylthiotransferase_CS"/>
</dbReference>
<evidence type="ECO:0000256" key="5">
    <source>
        <dbReference type="ARBA" id="ARBA00022723"/>
    </source>
</evidence>
<proteinExistence type="predicted"/>
<dbReference type="Gene3D" id="3.80.30.20">
    <property type="entry name" value="tm_1862 like domain"/>
    <property type="match status" value="1"/>
</dbReference>
<reference evidence="10 11" key="1">
    <citation type="submission" date="2017-07" db="EMBL/GenBank/DDBJ databases">
        <title>Mechanisms for carbon and nitrogen cycling indicate functional differentiation within the Candidate Phyla Radiation.</title>
        <authorList>
            <person name="Danczak R.E."/>
            <person name="Johnston M.D."/>
            <person name="Kenah C."/>
            <person name="Slattery M."/>
            <person name="Wrighton K.C."/>
            <person name="Wilkins M.J."/>
        </authorList>
    </citation>
    <scope>NUCLEOTIDE SEQUENCE [LARGE SCALE GENOMIC DNA]</scope>
    <source>
        <strain evidence="10">Licking1014_7</strain>
    </source>
</reference>
<evidence type="ECO:0000259" key="8">
    <source>
        <dbReference type="PROSITE" id="PS51449"/>
    </source>
</evidence>
<feature type="domain" description="MTTase N-terminal" evidence="8">
    <location>
        <begin position="6"/>
        <end position="116"/>
    </location>
</feature>
<dbReference type="GO" id="GO:0046872">
    <property type="term" value="F:metal ion binding"/>
    <property type="evidence" value="ECO:0007669"/>
    <property type="project" value="UniProtKB-KW"/>
</dbReference>
<keyword evidence="5" id="KW-0479">Metal-binding</keyword>
<evidence type="ECO:0000256" key="3">
    <source>
        <dbReference type="ARBA" id="ARBA00022679"/>
    </source>
</evidence>
<keyword evidence="7" id="KW-0411">Iron-sulfur</keyword>
<dbReference type="Proteomes" id="UP000315689">
    <property type="component" value="Unassembled WGS sequence"/>
</dbReference>
<feature type="domain" description="Radical SAM core" evidence="9">
    <location>
        <begin position="138"/>
        <end position="399"/>
    </location>
</feature>
<organism evidence="10 11">
    <name type="scientific">Candidatus Berkelbacteria bacterium Licking1014_7</name>
    <dbReference type="NCBI Taxonomy" id="2017147"/>
    <lineage>
        <taxon>Bacteria</taxon>
        <taxon>Candidatus Berkelbacteria</taxon>
    </lineage>
</organism>
<evidence type="ECO:0000313" key="10">
    <source>
        <dbReference type="EMBL" id="TSC93436.1"/>
    </source>
</evidence>
<dbReference type="GO" id="GO:0035597">
    <property type="term" value="F:tRNA-2-methylthio-N(6)-dimethylallyladenosine(37) synthase activity"/>
    <property type="evidence" value="ECO:0007669"/>
    <property type="project" value="TreeGrafter"/>
</dbReference>
<evidence type="ECO:0000259" key="9">
    <source>
        <dbReference type="PROSITE" id="PS51918"/>
    </source>
</evidence>
<comment type="caution">
    <text evidence="10">The sequence shown here is derived from an EMBL/GenBank/DDBJ whole genome shotgun (WGS) entry which is preliminary data.</text>
</comment>
<dbReference type="Gene3D" id="3.40.50.12160">
    <property type="entry name" value="Methylthiotransferase, N-terminal domain"/>
    <property type="match status" value="1"/>
</dbReference>
<gene>
    <name evidence="10" type="ORF">CEN89_111</name>
</gene>
<dbReference type="PANTHER" id="PTHR43020:SF2">
    <property type="entry name" value="MITOCHONDRIAL TRNA METHYLTHIOTRANSFERASE CDK5RAP1"/>
    <property type="match status" value="1"/>
</dbReference>
<accession>A0A554LKN7</accession>
<evidence type="ECO:0000313" key="11">
    <source>
        <dbReference type="Proteomes" id="UP000315689"/>
    </source>
</evidence>
<dbReference type="EMBL" id="VMGK01000002">
    <property type="protein sequence ID" value="TSC93436.1"/>
    <property type="molecule type" value="Genomic_DNA"/>
</dbReference>
<dbReference type="SFLD" id="SFLDG01082">
    <property type="entry name" value="B12-binding_domain_containing"/>
    <property type="match status" value="1"/>
</dbReference>
<dbReference type="InterPro" id="IPR038135">
    <property type="entry name" value="Methylthiotransferase_N_sf"/>
</dbReference>
<protein>
    <submittedName>
        <fullName evidence="10">tRNA-i(6)A37 methylthiotransferase</fullName>
    </submittedName>
</protein>
<dbReference type="PROSITE" id="PS51449">
    <property type="entry name" value="MTTASE_N"/>
    <property type="match status" value="1"/>
</dbReference>
<dbReference type="InterPro" id="IPR013848">
    <property type="entry name" value="Methylthiotransferase_N"/>
</dbReference>
<dbReference type="Pfam" id="PF00919">
    <property type="entry name" value="UPF0004"/>
    <property type="match status" value="1"/>
</dbReference>
<dbReference type="InterPro" id="IPR006638">
    <property type="entry name" value="Elp3/MiaA/NifB-like_rSAM"/>
</dbReference>
<keyword evidence="6" id="KW-0408">Iron</keyword>
<name>A0A554LKN7_9BACT</name>
<dbReference type="GO" id="GO:0005829">
    <property type="term" value="C:cytosol"/>
    <property type="evidence" value="ECO:0007669"/>
    <property type="project" value="TreeGrafter"/>
</dbReference>